<name>A0A8H5BBT3_9AGAR</name>
<dbReference type="EMBL" id="JAACJJ010000029">
    <property type="protein sequence ID" value="KAF5319297.1"/>
    <property type="molecule type" value="Genomic_DNA"/>
</dbReference>
<evidence type="ECO:0000256" key="1">
    <source>
        <dbReference type="ARBA" id="ARBA00006484"/>
    </source>
</evidence>
<dbReference type="InterPro" id="IPR051468">
    <property type="entry name" value="Fungal_SecMetab_SDRs"/>
</dbReference>
<protein>
    <recommendedName>
        <fullName evidence="6">NAD(P)-binding protein</fullName>
    </recommendedName>
</protein>
<dbReference type="OrthoDB" id="9876299at2759"/>
<organism evidence="4 5">
    <name type="scientific">Psilocybe cf. subviscida</name>
    <dbReference type="NCBI Taxonomy" id="2480587"/>
    <lineage>
        <taxon>Eukaryota</taxon>
        <taxon>Fungi</taxon>
        <taxon>Dikarya</taxon>
        <taxon>Basidiomycota</taxon>
        <taxon>Agaricomycotina</taxon>
        <taxon>Agaricomycetes</taxon>
        <taxon>Agaricomycetidae</taxon>
        <taxon>Agaricales</taxon>
        <taxon>Agaricineae</taxon>
        <taxon>Strophariaceae</taxon>
        <taxon>Psilocybe</taxon>
    </lineage>
</organism>
<dbReference type="Gene3D" id="3.40.50.720">
    <property type="entry name" value="NAD(P)-binding Rossmann-like Domain"/>
    <property type="match status" value="1"/>
</dbReference>
<keyword evidence="3" id="KW-0560">Oxidoreductase</keyword>
<dbReference type="InterPro" id="IPR036291">
    <property type="entry name" value="NAD(P)-bd_dom_sf"/>
</dbReference>
<dbReference type="GO" id="GO:0016491">
    <property type="term" value="F:oxidoreductase activity"/>
    <property type="evidence" value="ECO:0007669"/>
    <property type="project" value="UniProtKB-KW"/>
</dbReference>
<dbReference type="AlphaFoldDB" id="A0A8H5BBT3"/>
<dbReference type="Pfam" id="PF00106">
    <property type="entry name" value="adh_short"/>
    <property type="match status" value="1"/>
</dbReference>
<comment type="caution">
    <text evidence="4">The sequence shown here is derived from an EMBL/GenBank/DDBJ whole genome shotgun (WGS) entry which is preliminary data.</text>
</comment>
<evidence type="ECO:0000313" key="4">
    <source>
        <dbReference type="EMBL" id="KAF5319297.1"/>
    </source>
</evidence>
<dbReference type="PANTHER" id="PTHR43544">
    <property type="entry name" value="SHORT-CHAIN DEHYDROGENASE/REDUCTASE"/>
    <property type="match status" value="1"/>
</dbReference>
<proteinExistence type="inferred from homology"/>
<keyword evidence="5" id="KW-1185">Reference proteome</keyword>
<comment type="similarity">
    <text evidence="1">Belongs to the short-chain dehydrogenases/reductases (SDR) family.</text>
</comment>
<gene>
    <name evidence="4" type="ORF">D9619_008343</name>
</gene>
<dbReference type="Proteomes" id="UP000567179">
    <property type="component" value="Unassembled WGS sequence"/>
</dbReference>
<evidence type="ECO:0000256" key="2">
    <source>
        <dbReference type="ARBA" id="ARBA00022857"/>
    </source>
</evidence>
<keyword evidence="2" id="KW-0521">NADP</keyword>
<sequence>MSTSTIYLITGASRGIGLAIVRELCARFTSNLVIVAGVRNPSNVPLLDEVSAKYPGVIDVVQYVAADLDNSKALAQHVQKKYGRVDVVIPNAGIANYYGPVAEIPLNEMREHWEVNALGPLILFQTLLSLLKASPNPKFIPISSGAASSMYYDTPLIQACYGSSKAVINFITKKINFENEWITAFPLAPGVVATDMAKETRAKDHTGIIAKIQDEMSVSMEVGGRMLVDIIFASTRATHGGEFINVDGSKLPW</sequence>
<evidence type="ECO:0000313" key="5">
    <source>
        <dbReference type="Proteomes" id="UP000567179"/>
    </source>
</evidence>
<evidence type="ECO:0000256" key="3">
    <source>
        <dbReference type="ARBA" id="ARBA00023002"/>
    </source>
</evidence>
<dbReference type="PRINTS" id="PR00081">
    <property type="entry name" value="GDHRDH"/>
</dbReference>
<dbReference type="GO" id="GO:0005737">
    <property type="term" value="C:cytoplasm"/>
    <property type="evidence" value="ECO:0007669"/>
    <property type="project" value="TreeGrafter"/>
</dbReference>
<dbReference type="PANTHER" id="PTHR43544:SF7">
    <property type="entry name" value="NADB-LER2"/>
    <property type="match status" value="1"/>
</dbReference>
<reference evidence="4 5" key="1">
    <citation type="journal article" date="2020" name="ISME J.">
        <title>Uncovering the hidden diversity of litter-decomposition mechanisms in mushroom-forming fungi.</title>
        <authorList>
            <person name="Floudas D."/>
            <person name="Bentzer J."/>
            <person name="Ahren D."/>
            <person name="Johansson T."/>
            <person name="Persson P."/>
            <person name="Tunlid A."/>
        </authorList>
    </citation>
    <scope>NUCLEOTIDE SEQUENCE [LARGE SCALE GENOMIC DNA]</scope>
    <source>
        <strain evidence="4 5">CBS 101986</strain>
    </source>
</reference>
<evidence type="ECO:0008006" key="6">
    <source>
        <dbReference type="Google" id="ProtNLM"/>
    </source>
</evidence>
<dbReference type="SUPFAM" id="SSF51735">
    <property type="entry name" value="NAD(P)-binding Rossmann-fold domains"/>
    <property type="match status" value="1"/>
</dbReference>
<dbReference type="InterPro" id="IPR002347">
    <property type="entry name" value="SDR_fam"/>
</dbReference>
<accession>A0A8H5BBT3</accession>